<reference evidence="2" key="2">
    <citation type="submission" date="2020-07" db="EMBL/GenBank/DDBJ databases">
        <authorList>
            <person name="Vera ALvarez R."/>
            <person name="Arias-Moreno D.M."/>
            <person name="Jimenez-Jacinto V."/>
            <person name="Jimenez-Bremont J.F."/>
            <person name="Swaminathan K."/>
            <person name="Moose S.P."/>
            <person name="Guerrero-Gonzalez M.L."/>
            <person name="Marino-Ramirez L."/>
            <person name="Landsman D."/>
            <person name="Rodriguez-Kessler M."/>
            <person name="Delgado-Sanchez P."/>
        </authorList>
    </citation>
    <scope>NUCLEOTIDE SEQUENCE</scope>
    <source>
        <tissue evidence="2">Cladode</tissue>
    </source>
</reference>
<name>A0A7C9A548_OPUST</name>
<protein>
    <submittedName>
        <fullName evidence="2">Uncharacterized protein</fullName>
    </submittedName>
</protein>
<proteinExistence type="predicted"/>
<accession>A0A7C9A548</accession>
<feature type="compositionally biased region" description="Polar residues" evidence="1">
    <location>
        <begin position="92"/>
        <end position="102"/>
    </location>
</feature>
<dbReference type="AlphaFoldDB" id="A0A7C9A548"/>
<feature type="region of interest" description="Disordered" evidence="1">
    <location>
        <begin position="92"/>
        <end position="118"/>
    </location>
</feature>
<evidence type="ECO:0000313" key="2">
    <source>
        <dbReference type="EMBL" id="MBA4658816.1"/>
    </source>
</evidence>
<sequence>MKKKPDIQIQNQYKNSTNPSKSTEFTDAYSQVIKTANLPYYTELRNTTQILKYGKKTQIFKYKIHTKKRDFLRKIIKIHLIYKTLLTSNQNGPHYSISQNQETKPRSPNMEKTPDTKIQNQHIKEIRSSTLILRFEPKIGELAN</sequence>
<reference evidence="2" key="1">
    <citation type="journal article" date="2013" name="J. Plant Res.">
        <title>Effect of fungi and light on seed germination of three Opuntia species from semiarid lands of central Mexico.</title>
        <authorList>
            <person name="Delgado-Sanchez P."/>
            <person name="Jimenez-Bremont J.F."/>
            <person name="Guerrero-Gonzalez Mde L."/>
            <person name="Flores J."/>
        </authorList>
    </citation>
    <scope>NUCLEOTIDE SEQUENCE</scope>
    <source>
        <tissue evidence="2">Cladode</tissue>
    </source>
</reference>
<dbReference type="EMBL" id="GISG01201961">
    <property type="protein sequence ID" value="MBA4658816.1"/>
    <property type="molecule type" value="Transcribed_RNA"/>
</dbReference>
<evidence type="ECO:0000256" key="1">
    <source>
        <dbReference type="SAM" id="MobiDB-lite"/>
    </source>
</evidence>
<organism evidence="2">
    <name type="scientific">Opuntia streptacantha</name>
    <name type="common">Prickly pear cactus</name>
    <name type="synonym">Opuntia cardona</name>
    <dbReference type="NCBI Taxonomy" id="393608"/>
    <lineage>
        <taxon>Eukaryota</taxon>
        <taxon>Viridiplantae</taxon>
        <taxon>Streptophyta</taxon>
        <taxon>Embryophyta</taxon>
        <taxon>Tracheophyta</taxon>
        <taxon>Spermatophyta</taxon>
        <taxon>Magnoliopsida</taxon>
        <taxon>eudicotyledons</taxon>
        <taxon>Gunneridae</taxon>
        <taxon>Pentapetalae</taxon>
        <taxon>Caryophyllales</taxon>
        <taxon>Cactineae</taxon>
        <taxon>Cactaceae</taxon>
        <taxon>Opuntioideae</taxon>
        <taxon>Opuntia</taxon>
    </lineage>
</organism>